<dbReference type="AlphaFoldDB" id="A0A4Q2A4V3"/>
<evidence type="ECO:0000313" key="1">
    <source>
        <dbReference type="EMBL" id="RXV64183.1"/>
    </source>
</evidence>
<evidence type="ECO:0000313" key="2">
    <source>
        <dbReference type="Proteomes" id="UP000289650"/>
    </source>
</evidence>
<gene>
    <name evidence="1" type="ORF">D1006_41055</name>
</gene>
<dbReference type="RefSeq" id="WP_164992195.1">
    <property type="nucleotide sequence ID" value="NZ_QWEX01000005.1"/>
</dbReference>
<comment type="caution">
    <text evidence="1">The sequence shown here is derived from an EMBL/GenBank/DDBJ whole genome shotgun (WGS) entry which is preliminary data.</text>
</comment>
<reference evidence="1 2" key="1">
    <citation type="submission" date="2018-08" db="EMBL/GenBank/DDBJ databases">
        <title>Mountain-cultivated ginseng endophyte, Burkholderia stabilis and its activity against ginseng root rot disease.</title>
        <authorList>
            <person name="Tapan Kumar M."/>
            <person name="Bae H."/>
            <person name="Shanmugam G."/>
            <person name="Jeon J."/>
        </authorList>
    </citation>
    <scope>NUCLEOTIDE SEQUENCE [LARGE SCALE GENOMIC DNA]</scope>
    <source>
        <strain evidence="1 2">EB159</strain>
    </source>
</reference>
<protein>
    <submittedName>
        <fullName evidence="1">Uncharacterized protein</fullName>
    </submittedName>
</protein>
<proteinExistence type="predicted"/>
<dbReference type="EMBL" id="QWEX01000005">
    <property type="protein sequence ID" value="RXV64183.1"/>
    <property type="molecule type" value="Genomic_DNA"/>
</dbReference>
<sequence length="120" mass="13070">MVASLAITRSAIASLTTLIKVDIMTATPSLEEMQDRLDRLGFYVFPIGGVIRTDDDGAPLSDVGADVWLVTTDSNSVFADMARSIPDAESEEAAWLHAWRLVEGLDPAQRPDAHQSRTLK</sequence>
<organism evidence="1 2">
    <name type="scientific">Burkholderia stabilis</name>
    <dbReference type="NCBI Taxonomy" id="95485"/>
    <lineage>
        <taxon>Bacteria</taxon>
        <taxon>Pseudomonadati</taxon>
        <taxon>Pseudomonadota</taxon>
        <taxon>Betaproteobacteria</taxon>
        <taxon>Burkholderiales</taxon>
        <taxon>Burkholderiaceae</taxon>
        <taxon>Burkholderia</taxon>
        <taxon>Burkholderia cepacia complex</taxon>
    </lineage>
</organism>
<dbReference type="Proteomes" id="UP000289650">
    <property type="component" value="Unassembled WGS sequence"/>
</dbReference>
<name>A0A4Q2A4V3_9BURK</name>
<accession>A0A4Q2A4V3</accession>